<comment type="similarity">
    <text evidence="1">Belongs to the N(4)/N(6)-methyltransferase family. N(4) subfamily.</text>
</comment>
<dbReference type="GO" id="GO:0009307">
    <property type="term" value="P:DNA restriction-modification system"/>
    <property type="evidence" value="ECO:0007669"/>
    <property type="project" value="UniProtKB-KW"/>
</dbReference>
<evidence type="ECO:0000256" key="4">
    <source>
        <dbReference type="ARBA" id="ARBA00022679"/>
    </source>
</evidence>
<dbReference type="PROSITE" id="PS00093">
    <property type="entry name" value="N4_MTASE"/>
    <property type="match status" value="1"/>
</dbReference>
<name>A0A6C0HDH8_9ZZZZ</name>
<dbReference type="SUPFAM" id="SSF53335">
    <property type="entry name" value="S-adenosyl-L-methionine-dependent methyltransferases"/>
    <property type="match status" value="1"/>
</dbReference>
<accession>A0A6C0HDH8</accession>
<evidence type="ECO:0000256" key="5">
    <source>
        <dbReference type="ARBA" id="ARBA00022691"/>
    </source>
</evidence>
<dbReference type="InterPro" id="IPR017985">
    <property type="entry name" value="MeTrfase_CN4_CS"/>
</dbReference>
<protein>
    <recommendedName>
        <fullName evidence="2">site-specific DNA-methyltransferase (cytosine-N(4)-specific)</fullName>
        <ecNumber evidence="2">2.1.1.113</ecNumber>
    </recommendedName>
</protein>
<evidence type="ECO:0000256" key="2">
    <source>
        <dbReference type="ARBA" id="ARBA00012185"/>
    </source>
</evidence>
<dbReference type="GO" id="GO:0015667">
    <property type="term" value="F:site-specific DNA-methyltransferase (cytosine-N4-specific) activity"/>
    <property type="evidence" value="ECO:0007669"/>
    <property type="project" value="UniProtKB-EC"/>
</dbReference>
<dbReference type="EC" id="2.1.1.113" evidence="2"/>
<dbReference type="InterPro" id="IPR029063">
    <property type="entry name" value="SAM-dependent_MTases_sf"/>
</dbReference>
<evidence type="ECO:0000256" key="1">
    <source>
        <dbReference type="ARBA" id="ARBA00010203"/>
    </source>
</evidence>
<keyword evidence="5" id="KW-0949">S-adenosyl-L-methionine</keyword>
<keyword evidence="6" id="KW-0680">Restriction system</keyword>
<dbReference type="AlphaFoldDB" id="A0A6C0HDH8"/>
<organism evidence="8">
    <name type="scientific">viral metagenome</name>
    <dbReference type="NCBI Taxonomy" id="1070528"/>
    <lineage>
        <taxon>unclassified sequences</taxon>
        <taxon>metagenomes</taxon>
        <taxon>organismal metagenomes</taxon>
    </lineage>
</organism>
<keyword evidence="4" id="KW-0808">Transferase</keyword>
<dbReference type="GO" id="GO:0003677">
    <property type="term" value="F:DNA binding"/>
    <property type="evidence" value="ECO:0007669"/>
    <property type="project" value="InterPro"/>
</dbReference>
<evidence type="ECO:0000256" key="3">
    <source>
        <dbReference type="ARBA" id="ARBA00022603"/>
    </source>
</evidence>
<keyword evidence="3" id="KW-0489">Methyltransferase</keyword>
<dbReference type="EMBL" id="MN739931">
    <property type="protein sequence ID" value="QHT78427.1"/>
    <property type="molecule type" value="Genomic_DNA"/>
</dbReference>
<dbReference type="Gene3D" id="3.40.50.150">
    <property type="entry name" value="Vaccinia Virus protein VP39"/>
    <property type="match status" value="1"/>
</dbReference>
<evidence type="ECO:0000313" key="8">
    <source>
        <dbReference type="EMBL" id="QHT78427.1"/>
    </source>
</evidence>
<evidence type="ECO:0000256" key="6">
    <source>
        <dbReference type="ARBA" id="ARBA00022747"/>
    </source>
</evidence>
<comment type="catalytic activity">
    <reaction evidence="7">
        <text>a 2'-deoxycytidine in DNA + S-adenosyl-L-methionine = an N(4)-methyl-2'-deoxycytidine in DNA + S-adenosyl-L-homocysteine + H(+)</text>
        <dbReference type="Rhea" id="RHEA:16857"/>
        <dbReference type="Rhea" id="RHEA-COMP:11369"/>
        <dbReference type="Rhea" id="RHEA-COMP:13674"/>
        <dbReference type="ChEBI" id="CHEBI:15378"/>
        <dbReference type="ChEBI" id="CHEBI:57856"/>
        <dbReference type="ChEBI" id="CHEBI:59789"/>
        <dbReference type="ChEBI" id="CHEBI:85452"/>
        <dbReference type="ChEBI" id="CHEBI:137933"/>
        <dbReference type="EC" id="2.1.1.113"/>
    </reaction>
</comment>
<evidence type="ECO:0000256" key="7">
    <source>
        <dbReference type="ARBA" id="ARBA00049120"/>
    </source>
</evidence>
<sequence length="317" mass="37283">MYFFSEYSDSEKIDIAKQLKEHTEETALTDFGKLQKAVEKDLNNIKPLSPLGFKFLEYFVHIELLNTKTRYGICFFDFWYNRDFYMSRDASTVKLIDSIKKNKPYLTETKIGKQVFNLYYGGISIFRPTTAAKLYNQLKPQCILDFTMGWGGRLLGASILNVSKYIGIDSNANLEEPYKKMCEHLKKVSATEIDLRFQDALNVDYSSLDYDMVFTSPPYYNKEIYGSKDSPYKTKEEWDEKFYKPIFRATWDNLKKGGHYCLNIPQCIYEKICLPLLGEASELIELKKYSRILPKRETKQFNVGQKYKEFIYIWKKA</sequence>
<dbReference type="GO" id="GO:0032259">
    <property type="term" value="P:methylation"/>
    <property type="evidence" value="ECO:0007669"/>
    <property type="project" value="UniProtKB-KW"/>
</dbReference>
<proteinExistence type="inferred from homology"/>
<reference evidence="8" key="1">
    <citation type="journal article" date="2020" name="Nature">
        <title>Giant virus diversity and host interactions through global metagenomics.</title>
        <authorList>
            <person name="Schulz F."/>
            <person name="Roux S."/>
            <person name="Paez-Espino D."/>
            <person name="Jungbluth S."/>
            <person name="Walsh D.A."/>
            <person name="Denef V.J."/>
            <person name="McMahon K.D."/>
            <person name="Konstantinidis K.T."/>
            <person name="Eloe-Fadrosh E.A."/>
            <person name="Kyrpides N.C."/>
            <person name="Woyke T."/>
        </authorList>
    </citation>
    <scope>NUCLEOTIDE SEQUENCE</scope>
    <source>
        <strain evidence="8">GVMAG-M-3300023179-91</strain>
    </source>
</reference>